<dbReference type="EMBL" id="JBHRVA010000002">
    <property type="protein sequence ID" value="MFC3301264.1"/>
    <property type="molecule type" value="Genomic_DNA"/>
</dbReference>
<evidence type="ECO:0000256" key="1">
    <source>
        <dbReference type="ARBA" id="ARBA00023002"/>
    </source>
</evidence>
<accession>A0ABV7M946</accession>
<name>A0ABV7M946_9PROT</name>
<dbReference type="PANTHER" id="PTHR14239">
    <property type="entry name" value="DUDULIN-RELATED"/>
    <property type="match status" value="1"/>
</dbReference>
<comment type="caution">
    <text evidence="3">The sequence shown here is derived from an EMBL/GenBank/DDBJ whole genome shotgun (WGS) entry which is preliminary data.</text>
</comment>
<protein>
    <submittedName>
        <fullName evidence="3">NADPH-dependent F420 reductase</fullName>
    </submittedName>
</protein>
<sequence>MRIAIVGAGNVGRALGGVWHRAGHEIVWNLRNPDDPKYADLPGEKRKTVGSGLTKSDVTVLAVPWSAIDDACAGIGENFGGILVDATNPINESFDGLDRRGAHSGAQYIKQLLPRARVVKAFNHTTASNMANADYPGGKVLSLVCANDEVAASVVRQLSDDLGFDTVVVRGLEHARQLEELAWLVITLAIKQGHGTDFAFSLLRR</sequence>
<gene>
    <name evidence="3" type="ORF">ACFONP_00780</name>
</gene>
<evidence type="ECO:0000259" key="2">
    <source>
        <dbReference type="Pfam" id="PF03807"/>
    </source>
</evidence>
<feature type="domain" description="Pyrroline-5-carboxylate reductase catalytic N-terminal" evidence="2">
    <location>
        <begin position="2"/>
        <end position="89"/>
    </location>
</feature>
<dbReference type="RefSeq" id="WP_189571912.1">
    <property type="nucleotide sequence ID" value="NZ_BMXU01000001.1"/>
</dbReference>
<proteinExistence type="predicted"/>
<dbReference type="Proteomes" id="UP001595607">
    <property type="component" value="Unassembled WGS sequence"/>
</dbReference>
<organism evidence="3 4">
    <name type="scientific">Parvularcula lutaonensis</name>
    <dbReference type="NCBI Taxonomy" id="491923"/>
    <lineage>
        <taxon>Bacteria</taxon>
        <taxon>Pseudomonadati</taxon>
        <taxon>Pseudomonadota</taxon>
        <taxon>Alphaproteobacteria</taxon>
        <taxon>Parvularculales</taxon>
        <taxon>Parvularculaceae</taxon>
        <taxon>Parvularcula</taxon>
    </lineage>
</organism>
<dbReference type="Gene3D" id="3.40.50.720">
    <property type="entry name" value="NAD(P)-binding Rossmann-like Domain"/>
    <property type="match status" value="1"/>
</dbReference>
<reference evidence="4" key="1">
    <citation type="journal article" date="2019" name="Int. J. Syst. Evol. Microbiol.">
        <title>The Global Catalogue of Microorganisms (GCM) 10K type strain sequencing project: providing services to taxonomists for standard genome sequencing and annotation.</title>
        <authorList>
            <consortium name="The Broad Institute Genomics Platform"/>
            <consortium name="The Broad Institute Genome Sequencing Center for Infectious Disease"/>
            <person name="Wu L."/>
            <person name="Ma J."/>
        </authorList>
    </citation>
    <scope>NUCLEOTIDE SEQUENCE [LARGE SCALE GENOMIC DNA]</scope>
    <source>
        <strain evidence="4">KCTC 22245</strain>
    </source>
</reference>
<dbReference type="InterPro" id="IPR028939">
    <property type="entry name" value="P5C_Rdtase_cat_N"/>
</dbReference>
<dbReference type="SUPFAM" id="SSF51735">
    <property type="entry name" value="NAD(P)-binding Rossmann-fold domains"/>
    <property type="match status" value="1"/>
</dbReference>
<keyword evidence="1" id="KW-0560">Oxidoreductase</keyword>
<dbReference type="InterPro" id="IPR036291">
    <property type="entry name" value="NAD(P)-bd_dom_sf"/>
</dbReference>
<evidence type="ECO:0000313" key="3">
    <source>
        <dbReference type="EMBL" id="MFC3301264.1"/>
    </source>
</evidence>
<dbReference type="Pfam" id="PF03807">
    <property type="entry name" value="F420_oxidored"/>
    <property type="match status" value="1"/>
</dbReference>
<dbReference type="InterPro" id="IPR051267">
    <property type="entry name" value="STEAP_metalloreductase"/>
</dbReference>
<evidence type="ECO:0000313" key="4">
    <source>
        <dbReference type="Proteomes" id="UP001595607"/>
    </source>
</evidence>
<keyword evidence="4" id="KW-1185">Reference proteome</keyword>